<dbReference type="EMBL" id="QETF01000016">
    <property type="protein sequence ID" value="PWG16198.1"/>
    <property type="molecule type" value="Genomic_DNA"/>
</dbReference>
<evidence type="ECO:0000313" key="2">
    <source>
        <dbReference type="Proteomes" id="UP000245293"/>
    </source>
</evidence>
<dbReference type="Proteomes" id="UP000245293">
    <property type="component" value="Unassembled WGS sequence"/>
</dbReference>
<protein>
    <recommendedName>
        <fullName evidence="3">DUF2589 domain-containing protein</fullName>
    </recommendedName>
</protein>
<organism evidence="1 2">
    <name type="scientific">Salibaculum griseiflavum</name>
    <dbReference type="NCBI Taxonomy" id="1914409"/>
    <lineage>
        <taxon>Bacteria</taxon>
        <taxon>Pseudomonadati</taxon>
        <taxon>Pseudomonadota</taxon>
        <taxon>Alphaproteobacteria</taxon>
        <taxon>Rhodobacterales</taxon>
        <taxon>Roseobacteraceae</taxon>
        <taxon>Salibaculum</taxon>
    </lineage>
</organism>
<dbReference type="RefSeq" id="WP_109389415.1">
    <property type="nucleotide sequence ID" value="NZ_QETF01000016.1"/>
</dbReference>
<evidence type="ECO:0000313" key="1">
    <source>
        <dbReference type="EMBL" id="PWG16198.1"/>
    </source>
</evidence>
<gene>
    <name evidence="1" type="ORF">DFK10_12715</name>
</gene>
<dbReference type="InterPro" id="IPR024510">
    <property type="entry name" value="DUF2589"/>
</dbReference>
<proteinExistence type="predicted"/>
<dbReference type="OrthoDB" id="9835412at2"/>
<accession>A0A2V1P378</accession>
<dbReference type="Pfam" id="PF11655">
    <property type="entry name" value="DUF2589"/>
    <property type="match status" value="1"/>
</dbReference>
<name>A0A2V1P378_9RHOB</name>
<dbReference type="AlphaFoldDB" id="A0A2V1P378"/>
<reference evidence="2" key="1">
    <citation type="submission" date="2018-05" db="EMBL/GenBank/DDBJ databases">
        <authorList>
            <person name="Du Z."/>
            <person name="Wang X."/>
        </authorList>
    </citation>
    <scope>NUCLEOTIDE SEQUENCE [LARGE SCALE GENOMIC DNA]</scope>
    <source>
        <strain evidence="2">WDS4C29</strain>
    </source>
</reference>
<comment type="caution">
    <text evidence="1">The sequence shown here is derived from an EMBL/GenBank/DDBJ whole genome shotgun (WGS) entry which is preliminary data.</text>
</comment>
<keyword evidence="2" id="KW-1185">Reference proteome</keyword>
<sequence length="202" mass="22127">MADDNDDYEIGALLGAPVRAVQQAQIEAEREFVEFLFDYGMEETTRKVGNKTVKGLKLSEFEFGMTRSIDDPTRPGVSIDHEARVRAPLLSIIQMPAVGIEEATIDLDLDVEYDREETQKAGGNATTGSRSGVLPKKAIRTPVLKGSIGNRTVSRNFRTQGKLAVSLKLRSTHDDDMHGRLSRLIGEGLSAAVDVPDQKKEG</sequence>
<evidence type="ECO:0008006" key="3">
    <source>
        <dbReference type="Google" id="ProtNLM"/>
    </source>
</evidence>